<dbReference type="CDD" id="cd06464">
    <property type="entry name" value="ACD_sHsps-like"/>
    <property type="match status" value="1"/>
</dbReference>
<feature type="domain" description="SHSP" evidence="4">
    <location>
        <begin position="32"/>
        <end position="143"/>
    </location>
</feature>
<evidence type="ECO:0000313" key="5">
    <source>
        <dbReference type="EMBL" id="MFC5723957.1"/>
    </source>
</evidence>
<evidence type="ECO:0000256" key="3">
    <source>
        <dbReference type="RuleBase" id="RU003616"/>
    </source>
</evidence>
<reference evidence="6" key="1">
    <citation type="journal article" date="2019" name="Int. J. Syst. Evol. Microbiol.">
        <title>The Global Catalogue of Microorganisms (GCM) 10K type strain sequencing project: providing services to taxonomists for standard genome sequencing and annotation.</title>
        <authorList>
            <consortium name="The Broad Institute Genomics Platform"/>
            <consortium name="The Broad Institute Genome Sequencing Center for Infectious Disease"/>
            <person name="Wu L."/>
            <person name="Ma J."/>
        </authorList>
    </citation>
    <scope>NUCLEOTIDE SEQUENCE [LARGE SCALE GENOMIC DNA]</scope>
    <source>
        <strain evidence="6">CGMCC 4.7304</strain>
    </source>
</reference>
<keyword evidence="1" id="KW-0346">Stress response</keyword>
<dbReference type="Pfam" id="PF00011">
    <property type="entry name" value="HSP20"/>
    <property type="match status" value="1"/>
</dbReference>
<dbReference type="RefSeq" id="WP_390320386.1">
    <property type="nucleotide sequence ID" value="NZ_JBHSPB010000022.1"/>
</dbReference>
<dbReference type="Proteomes" id="UP001596083">
    <property type="component" value="Unassembled WGS sequence"/>
</dbReference>
<sequence length="143" mass="15991">MTDPSKARHRSGLPELLEWLGSGFPVVPEIWGDRDAHPIPIEVTDSAGRYVLRAELPGMDPEKDIEITVGGDTLTVRAEHTETTGDKRHSEFRYGSFERSVRLPFEIPAEGVDAEYRDGILTVTVPRESKERPATRTVPVRRG</sequence>
<name>A0ABW0Z695_9ACTN</name>
<dbReference type="SUPFAM" id="SSF49764">
    <property type="entry name" value="HSP20-like chaperones"/>
    <property type="match status" value="1"/>
</dbReference>
<dbReference type="Gene3D" id="2.60.40.790">
    <property type="match status" value="1"/>
</dbReference>
<dbReference type="InterPro" id="IPR002068">
    <property type="entry name" value="A-crystallin/Hsp20_dom"/>
</dbReference>
<comment type="caution">
    <text evidence="5">The sequence shown here is derived from an EMBL/GenBank/DDBJ whole genome shotgun (WGS) entry which is preliminary data.</text>
</comment>
<evidence type="ECO:0000313" key="6">
    <source>
        <dbReference type="Proteomes" id="UP001596083"/>
    </source>
</evidence>
<dbReference type="InterPro" id="IPR008978">
    <property type="entry name" value="HSP20-like_chaperone"/>
</dbReference>
<protein>
    <submittedName>
        <fullName evidence="5">Hsp20/alpha crystallin family protein</fullName>
    </submittedName>
</protein>
<dbReference type="InterPro" id="IPR044587">
    <property type="entry name" value="HSP21-like"/>
</dbReference>
<dbReference type="EMBL" id="JBHSPB010000022">
    <property type="protein sequence ID" value="MFC5723957.1"/>
    <property type="molecule type" value="Genomic_DNA"/>
</dbReference>
<dbReference type="PANTHER" id="PTHR46733:SF4">
    <property type="entry name" value="HEAT SHOCK PROTEIN 21, CHLOROPLASTIC"/>
    <property type="match status" value="1"/>
</dbReference>
<dbReference type="PANTHER" id="PTHR46733">
    <property type="entry name" value="26.5 KDA HEAT SHOCK PROTEIN, MITOCHONDRIAL"/>
    <property type="match status" value="1"/>
</dbReference>
<keyword evidence="6" id="KW-1185">Reference proteome</keyword>
<gene>
    <name evidence="5" type="ORF">ACFP1Z_27705</name>
</gene>
<proteinExistence type="inferred from homology"/>
<accession>A0ABW0Z695</accession>
<evidence type="ECO:0000256" key="2">
    <source>
        <dbReference type="PROSITE-ProRule" id="PRU00285"/>
    </source>
</evidence>
<comment type="similarity">
    <text evidence="2 3">Belongs to the small heat shock protein (HSP20) family.</text>
</comment>
<organism evidence="5 6">
    <name type="scientific">Streptomyces gamaensis</name>
    <dbReference type="NCBI Taxonomy" id="1763542"/>
    <lineage>
        <taxon>Bacteria</taxon>
        <taxon>Bacillati</taxon>
        <taxon>Actinomycetota</taxon>
        <taxon>Actinomycetes</taxon>
        <taxon>Kitasatosporales</taxon>
        <taxon>Streptomycetaceae</taxon>
        <taxon>Streptomyces</taxon>
    </lineage>
</organism>
<dbReference type="PROSITE" id="PS01031">
    <property type="entry name" value="SHSP"/>
    <property type="match status" value="1"/>
</dbReference>
<evidence type="ECO:0000256" key="1">
    <source>
        <dbReference type="ARBA" id="ARBA00023016"/>
    </source>
</evidence>
<evidence type="ECO:0000259" key="4">
    <source>
        <dbReference type="PROSITE" id="PS01031"/>
    </source>
</evidence>